<evidence type="ECO:0000313" key="3">
    <source>
        <dbReference type="Proteomes" id="UP000030710"/>
    </source>
</evidence>
<feature type="transmembrane region" description="Helical" evidence="1">
    <location>
        <begin position="31"/>
        <end position="53"/>
    </location>
</feature>
<name>U1MUF8_9EURY</name>
<dbReference type="AlphaFoldDB" id="U1MUF8"/>
<dbReference type="EMBL" id="KE356561">
    <property type="protein sequence ID" value="ERG93964.1"/>
    <property type="molecule type" value="Genomic_DNA"/>
</dbReference>
<protein>
    <submittedName>
        <fullName evidence="2">Uncharacterized protein</fullName>
    </submittedName>
</protein>
<feature type="transmembrane region" description="Helical" evidence="1">
    <location>
        <begin position="65"/>
        <end position="87"/>
    </location>
</feature>
<keyword evidence="1" id="KW-0472">Membrane</keyword>
<reference evidence="2 3" key="1">
    <citation type="journal article" date="2013" name="PLoS ONE">
        <title>Assembly-driven community genomics of a hypersaline microbial ecosystem.</title>
        <authorList>
            <person name="Podell S."/>
            <person name="Ugalde J.A."/>
            <person name="Narasingarao P."/>
            <person name="Banfield J.F."/>
            <person name="Heidelberg K.B."/>
            <person name="Allen E.E."/>
        </authorList>
    </citation>
    <scope>NUCLEOTIDE SEQUENCE [LARGE SCALE GENOMIC DNA]</scope>
    <source>
        <strain evidence="3">J07HQW2</strain>
    </source>
</reference>
<keyword evidence="1" id="KW-0812">Transmembrane</keyword>
<accession>U1MUF8</accession>
<proteinExistence type="predicted"/>
<sequence length="89" mass="9300">MNRQSGFALSMLVISLYMGQTALTESGSLLILSGIATVTLTCLSGAILSGVYEPEAIPNEELSSLASRIIITMLLAGVIVSLLSFSLHV</sequence>
<dbReference type="HOGENOM" id="CLU_2447619_0_0_2"/>
<evidence type="ECO:0000313" key="2">
    <source>
        <dbReference type="EMBL" id="ERG93964.1"/>
    </source>
</evidence>
<dbReference type="Proteomes" id="UP000030710">
    <property type="component" value="Unassembled WGS sequence"/>
</dbReference>
<evidence type="ECO:0000256" key="1">
    <source>
        <dbReference type="SAM" id="Phobius"/>
    </source>
</evidence>
<organism evidence="2 3">
    <name type="scientific">Haloquadratum walsbyi J07HQW2</name>
    <dbReference type="NCBI Taxonomy" id="1238425"/>
    <lineage>
        <taxon>Archaea</taxon>
        <taxon>Methanobacteriati</taxon>
        <taxon>Methanobacteriota</taxon>
        <taxon>Stenosarchaea group</taxon>
        <taxon>Halobacteria</taxon>
        <taxon>Halobacteriales</taxon>
        <taxon>Haloferacaceae</taxon>
        <taxon>Haloquadratum</taxon>
    </lineage>
</organism>
<gene>
    <name evidence="2" type="ORF">J07HQW2_00398</name>
</gene>
<keyword evidence="1" id="KW-1133">Transmembrane helix</keyword>